<dbReference type="InterPro" id="IPR051415">
    <property type="entry name" value="LAAT-1"/>
</dbReference>
<feature type="transmembrane region" description="Helical" evidence="8">
    <location>
        <begin position="256"/>
        <end position="279"/>
    </location>
</feature>
<dbReference type="Pfam" id="PF04193">
    <property type="entry name" value="PQ-loop"/>
    <property type="match status" value="2"/>
</dbReference>
<dbReference type="AlphaFoldDB" id="A0AAD5TNL0"/>
<dbReference type="Proteomes" id="UP001212152">
    <property type="component" value="Unassembled WGS sequence"/>
</dbReference>
<keyword evidence="2 8" id="KW-0812">Transmembrane</keyword>
<keyword evidence="3 8" id="KW-1133">Transmembrane helix</keyword>
<feature type="transmembrane region" description="Helical" evidence="8">
    <location>
        <begin position="47"/>
        <end position="66"/>
    </location>
</feature>
<accession>A0AAD5TNL0</accession>
<dbReference type="SMART" id="SM00679">
    <property type="entry name" value="CTNS"/>
    <property type="match status" value="2"/>
</dbReference>
<dbReference type="GO" id="GO:0098852">
    <property type="term" value="C:lytic vacuole membrane"/>
    <property type="evidence" value="ECO:0007669"/>
    <property type="project" value="UniProtKB-ARBA"/>
</dbReference>
<dbReference type="FunFam" id="1.20.1280.290:FF:000009">
    <property type="entry name" value="PQ loop repeat family protein"/>
    <property type="match status" value="1"/>
</dbReference>
<keyword evidence="10" id="KW-1185">Reference proteome</keyword>
<evidence type="ECO:0000256" key="3">
    <source>
        <dbReference type="ARBA" id="ARBA00022989"/>
    </source>
</evidence>
<comment type="subcellular location">
    <subcellularLocation>
        <location evidence="1">Membrane</location>
        <topology evidence="1">Multi-pass membrane protein</topology>
    </subcellularLocation>
</comment>
<evidence type="ECO:0000313" key="9">
    <source>
        <dbReference type="EMBL" id="KAJ3181407.1"/>
    </source>
</evidence>
<dbReference type="GO" id="GO:0015174">
    <property type="term" value="F:basic amino acid transmembrane transporter activity"/>
    <property type="evidence" value="ECO:0007669"/>
    <property type="project" value="UniProtKB-ARBA"/>
</dbReference>
<comment type="similarity">
    <text evidence="5">Belongs to the laat-1 family.</text>
</comment>
<name>A0AAD5TNL0_9FUNG</name>
<evidence type="ECO:0000256" key="6">
    <source>
        <dbReference type="ARBA" id="ARBA00050768"/>
    </source>
</evidence>
<evidence type="ECO:0000256" key="1">
    <source>
        <dbReference type="ARBA" id="ARBA00004141"/>
    </source>
</evidence>
<gene>
    <name evidence="9" type="ORF">HDU87_001013</name>
</gene>
<feature type="transmembrane region" description="Helical" evidence="8">
    <location>
        <begin position="225"/>
        <end position="244"/>
    </location>
</feature>
<reference evidence="9" key="1">
    <citation type="submission" date="2020-05" db="EMBL/GenBank/DDBJ databases">
        <title>Phylogenomic resolution of chytrid fungi.</title>
        <authorList>
            <person name="Stajich J.E."/>
            <person name="Amses K."/>
            <person name="Simmons R."/>
            <person name="Seto K."/>
            <person name="Myers J."/>
            <person name="Bonds A."/>
            <person name="Quandt C.A."/>
            <person name="Barry K."/>
            <person name="Liu P."/>
            <person name="Grigoriev I."/>
            <person name="Longcore J.E."/>
            <person name="James T.Y."/>
        </authorList>
    </citation>
    <scope>NUCLEOTIDE SEQUENCE</scope>
    <source>
        <strain evidence="9">JEL0379</strain>
    </source>
</reference>
<evidence type="ECO:0000313" key="10">
    <source>
        <dbReference type="Proteomes" id="UP001212152"/>
    </source>
</evidence>
<evidence type="ECO:0000256" key="4">
    <source>
        <dbReference type="ARBA" id="ARBA00023136"/>
    </source>
</evidence>
<evidence type="ECO:0000256" key="7">
    <source>
        <dbReference type="SAM" id="MobiDB-lite"/>
    </source>
</evidence>
<protein>
    <recommendedName>
        <fullName evidence="11">PQ loop repeat protein</fullName>
    </recommendedName>
</protein>
<dbReference type="EMBL" id="JADGJQ010000012">
    <property type="protein sequence ID" value="KAJ3181407.1"/>
    <property type="molecule type" value="Genomic_DNA"/>
</dbReference>
<dbReference type="Gene3D" id="1.20.1280.290">
    <property type="match status" value="2"/>
</dbReference>
<feature type="transmembrane region" description="Helical" evidence="8">
    <location>
        <begin position="142"/>
        <end position="160"/>
    </location>
</feature>
<evidence type="ECO:0008006" key="11">
    <source>
        <dbReference type="Google" id="ProtNLM"/>
    </source>
</evidence>
<sequence length="322" mass="34922">MPQLWKNWRRKSSESLSGAFLANWLLGDICNLVGCLLTGQLAFQTRLAMYFVFADTLLLTQYLYYLRAHNARLRRREELFIPLPQSTTSLLAPDDKHLVGSPSRGTSAANWMPTPNSEAGSSEDSPLLTPPSASGASSSAKLFAIVLFALPMFANAPPVSSYTHGQTHGMSSDRAFSVGAAAVPATLAQSIGVVVAWTCTALYLSSRLPQIYHNVVRGSCRGLSISMFFCAAMGNLTYVLSILATSTEHAAIVSAAPYLLGSGGTLGFDAVIFLQWFWYGRGRALLYPLSSQPLHMHHKERDSDDEEGATEFMAVKSTDSLV</sequence>
<feature type="compositionally biased region" description="Polar residues" evidence="7">
    <location>
        <begin position="103"/>
        <end position="124"/>
    </location>
</feature>
<proteinExistence type="inferred from homology"/>
<evidence type="ECO:0000256" key="2">
    <source>
        <dbReference type="ARBA" id="ARBA00022692"/>
    </source>
</evidence>
<dbReference type="PANTHER" id="PTHR16201">
    <property type="entry name" value="SEVEN TRANSMEMBRANE PROTEIN 1-RELATED"/>
    <property type="match status" value="1"/>
</dbReference>
<evidence type="ECO:0000256" key="8">
    <source>
        <dbReference type="SAM" id="Phobius"/>
    </source>
</evidence>
<organism evidence="9 10">
    <name type="scientific">Geranomyces variabilis</name>
    <dbReference type="NCBI Taxonomy" id="109894"/>
    <lineage>
        <taxon>Eukaryota</taxon>
        <taxon>Fungi</taxon>
        <taxon>Fungi incertae sedis</taxon>
        <taxon>Chytridiomycota</taxon>
        <taxon>Chytridiomycota incertae sedis</taxon>
        <taxon>Chytridiomycetes</taxon>
        <taxon>Spizellomycetales</taxon>
        <taxon>Powellomycetaceae</taxon>
        <taxon>Geranomyces</taxon>
    </lineage>
</organism>
<dbReference type="GO" id="GO:0034486">
    <property type="term" value="P:vacuolar transmembrane transport"/>
    <property type="evidence" value="ECO:0007669"/>
    <property type="project" value="UniProtKB-ARBA"/>
</dbReference>
<dbReference type="PANTHER" id="PTHR16201:SF44">
    <property type="entry name" value="SEVEN TRANSMEMBRANE PROTEIN 1"/>
    <property type="match status" value="1"/>
</dbReference>
<comment type="catalytic activity">
    <reaction evidence="6">
        <text>L-histidine(out) + L-arginine(in) = L-histidine(in) + L-arginine(out)</text>
        <dbReference type="Rhea" id="RHEA:71063"/>
        <dbReference type="ChEBI" id="CHEBI:32682"/>
        <dbReference type="ChEBI" id="CHEBI:57595"/>
    </reaction>
</comment>
<feature type="transmembrane region" description="Helical" evidence="8">
    <location>
        <begin position="21"/>
        <end position="41"/>
    </location>
</feature>
<evidence type="ECO:0000256" key="5">
    <source>
        <dbReference type="ARBA" id="ARBA00038039"/>
    </source>
</evidence>
<keyword evidence="4 8" id="KW-0472">Membrane</keyword>
<dbReference type="InterPro" id="IPR006603">
    <property type="entry name" value="PQ-loop_rpt"/>
</dbReference>
<feature type="region of interest" description="Disordered" evidence="7">
    <location>
        <begin position="92"/>
        <end position="132"/>
    </location>
</feature>
<feature type="transmembrane region" description="Helical" evidence="8">
    <location>
        <begin position="180"/>
        <end position="204"/>
    </location>
</feature>
<comment type="caution">
    <text evidence="9">The sequence shown here is derived from an EMBL/GenBank/DDBJ whole genome shotgun (WGS) entry which is preliminary data.</text>
</comment>